<evidence type="ECO:0000256" key="3">
    <source>
        <dbReference type="ARBA" id="ARBA00022723"/>
    </source>
</evidence>
<dbReference type="GO" id="GO:0046872">
    <property type="term" value="F:metal ion binding"/>
    <property type="evidence" value="ECO:0007669"/>
    <property type="project" value="UniProtKB-KW"/>
</dbReference>
<dbReference type="AlphaFoldDB" id="A0A501PB39"/>
<keyword evidence="4" id="KW-0732">Signal</keyword>
<dbReference type="OrthoDB" id="9778250at2"/>
<feature type="domain" description="Peptidase M28" evidence="7">
    <location>
        <begin position="298"/>
        <end position="513"/>
    </location>
</feature>
<keyword evidence="6" id="KW-0862">Zinc</keyword>
<reference evidence="9" key="1">
    <citation type="submission" date="2019-06" db="EMBL/GenBank/DDBJ databases">
        <title>The complete genome of Emcibacter congregatus ZYLT.</title>
        <authorList>
            <person name="Zhao Z."/>
        </authorList>
    </citation>
    <scope>NUCLEOTIDE SEQUENCE [LARGE SCALE GENOMIC DNA]</scope>
    <source>
        <strain evidence="9">MCCC 1A06723</strain>
    </source>
</reference>
<keyword evidence="5" id="KW-0378">Hydrolase</keyword>
<dbReference type="RefSeq" id="WP_139941572.1">
    <property type="nucleotide sequence ID" value="NZ_JBHSYP010000005.1"/>
</dbReference>
<dbReference type="GO" id="GO:0008235">
    <property type="term" value="F:metalloexopeptidase activity"/>
    <property type="evidence" value="ECO:0007669"/>
    <property type="project" value="InterPro"/>
</dbReference>
<dbReference type="PANTHER" id="PTHR12147:SF56">
    <property type="entry name" value="AMINOPEPTIDASE YDR415C-RELATED"/>
    <property type="match status" value="1"/>
</dbReference>
<keyword evidence="1" id="KW-0031">Aminopeptidase</keyword>
<sequence length="546" mass="60220">MKRYLFGIIMSLSLAACGGEDGKKQDVVDIDASRLKENIKILASDEFEGRAPSSVGEEKTINFLKKKFEEAGWKPGNGDSYFQELDMVEITASPDAVMTISQEAGDQTLEYGPGYMAWTKRVVGEVSVKDSDMVFVGYGIVAPEYGWNDYEGLDVKGKTVVILVNDPGYATQDPELFTGNAMTYYGRWTYKYEEAARQGAEAAIIIHETAPAAYPWEVVQGSWSGPLFSLETADGNMNRVKIEGWIPGATAEKVFAAAGLDYAAEKVAATKAEFKPVPLKAKMSLDMKNKVRHSKSHNVVAVLPGTERPDEYIIHMAHWDHLGKDESLEGDQIYNGALDNASGTAGLIELAHAYKNGAVKPKRSIMLMAVTAEEQGLLGSQYYGQRPLVPLDKTVAAINMDVLNYLGPTRDVTVVGYGNSDLDDYVVAAAEKVGRVVRPDPTPERGYYYRSDHFSLGKVGVPALYLDSGVDSIAHGEEWFLKQAEEYTAKNYHKPSDEYSEDWDMSGAVADLTLIYEIGLRLAGEKTFPNWREGTEFRAMRDAMMK</sequence>
<dbReference type="Proteomes" id="UP000319148">
    <property type="component" value="Unassembled WGS sequence"/>
</dbReference>
<comment type="caution">
    <text evidence="8">The sequence shown here is derived from an EMBL/GenBank/DDBJ whole genome shotgun (WGS) entry which is preliminary data.</text>
</comment>
<evidence type="ECO:0000256" key="1">
    <source>
        <dbReference type="ARBA" id="ARBA00022438"/>
    </source>
</evidence>
<dbReference type="Gene3D" id="3.40.630.10">
    <property type="entry name" value="Zn peptidases"/>
    <property type="match status" value="2"/>
</dbReference>
<dbReference type="GO" id="GO:0004177">
    <property type="term" value="F:aminopeptidase activity"/>
    <property type="evidence" value="ECO:0007669"/>
    <property type="project" value="UniProtKB-KW"/>
</dbReference>
<dbReference type="GO" id="GO:0006508">
    <property type="term" value="P:proteolysis"/>
    <property type="evidence" value="ECO:0007669"/>
    <property type="project" value="UniProtKB-KW"/>
</dbReference>
<dbReference type="SUPFAM" id="SSF52025">
    <property type="entry name" value="PA domain"/>
    <property type="match status" value="1"/>
</dbReference>
<evidence type="ECO:0000256" key="4">
    <source>
        <dbReference type="ARBA" id="ARBA00022729"/>
    </source>
</evidence>
<dbReference type="InterPro" id="IPR045175">
    <property type="entry name" value="M28_fam"/>
</dbReference>
<gene>
    <name evidence="8" type="ORF">FIV46_14095</name>
</gene>
<dbReference type="FunFam" id="3.40.630.10:FF:000088">
    <property type="entry name" value="Peptidase M20"/>
    <property type="match status" value="1"/>
</dbReference>
<keyword evidence="2" id="KW-0645">Protease</keyword>
<dbReference type="InterPro" id="IPR007484">
    <property type="entry name" value="Peptidase_M28"/>
</dbReference>
<evidence type="ECO:0000256" key="6">
    <source>
        <dbReference type="ARBA" id="ARBA00022833"/>
    </source>
</evidence>
<keyword evidence="3" id="KW-0479">Metal-binding</keyword>
<dbReference type="Pfam" id="PF04389">
    <property type="entry name" value="Peptidase_M28"/>
    <property type="match status" value="1"/>
</dbReference>
<evidence type="ECO:0000256" key="5">
    <source>
        <dbReference type="ARBA" id="ARBA00022801"/>
    </source>
</evidence>
<evidence type="ECO:0000313" key="9">
    <source>
        <dbReference type="Proteomes" id="UP000319148"/>
    </source>
</evidence>
<dbReference type="CDD" id="cd04821">
    <property type="entry name" value="PA_M28_1_2"/>
    <property type="match status" value="1"/>
</dbReference>
<dbReference type="PROSITE" id="PS51257">
    <property type="entry name" value="PROKAR_LIPOPROTEIN"/>
    <property type="match status" value="1"/>
</dbReference>
<proteinExistence type="predicted"/>
<organism evidence="8 9">
    <name type="scientific">Emcibacter nanhaiensis</name>
    <dbReference type="NCBI Taxonomy" id="1505037"/>
    <lineage>
        <taxon>Bacteria</taxon>
        <taxon>Pseudomonadati</taxon>
        <taxon>Pseudomonadota</taxon>
        <taxon>Alphaproteobacteria</taxon>
        <taxon>Emcibacterales</taxon>
        <taxon>Emcibacteraceae</taxon>
        <taxon>Emcibacter</taxon>
    </lineage>
</organism>
<dbReference type="InterPro" id="IPR046450">
    <property type="entry name" value="PA_dom_sf"/>
</dbReference>
<dbReference type="SUPFAM" id="SSF53187">
    <property type="entry name" value="Zn-dependent exopeptidases"/>
    <property type="match status" value="1"/>
</dbReference>
<dbReference type="PANTHER" id="PTHR12147">
    <property type="entry name" value="METALLOPEPTIDASE M28 FAMILY MEMBER"/>
    <property type="match status" value="1"/>
</dbReference>
<evidence type="ECO:0000259" key="7">
    <source>
        <dbReference type="Pfam" id="PF04389"/>
    </source>
</evidence>
<evidence type="ECO:0000313" key="8">
    <source>
        <dbReference type="EMBL" id="TPD57257.1"/>
    </source>
</evidence>
<dbReference type="EMBL" id="VFIY01000018">
    <property type="protein sequence ID" value="TPD57257.1"/>
    <property type="molecule type" value="Genomic_DNA"/>
</dbReference>
<dbReference type="CDD" id="cd05660">
    <property type="entry name" value="M28_like_PA"/>
    <property type="match status" value="1"/>
</dbReference>
<name>A0A501PB39_9PROT</name>
<accession>A0A501PB39</accession>
<protein>
    <submittedName>
        <fullName evidence="8">M28 family peptidase</fullName>
    </submittedName>
</protein>
<keyword evidence="9" id="KW-1185">Reference proteome</keyword>
<evidence type="ECO:0000256" key="2">
    <source>
        <dbReference type="ARBA" id="ARBA00022670"/>
    </source>
</evidence>